<organism evidence="1 2">
    <name type="scientific">Portunus trituberculatus</name>
    <name type="common">Swimming crab</name>
    <name type="synonym">Neptunus trituberculatus</name>
    <dbReference type="NCBI Taxonomy" id="210409"/>
    <lineage>
        <taxon>Eukaryota</taxon>
        <taxon>Metazoa</taxon>
        <taxon>Ecdysozoa</taxon>
        <taxon>Arthropoda</taxon>
        <taxon>Crustacea</taxon>
        <taxon>Multicrustacea</taxon>
        <taxon>Malacostraca</taxon>
        <taxon>Eumalacostraca</taxon>
        <taxon>Eucarida</taxon>
        <taxon>Decapoda</taxon>
        <taxon>Pleocyemata</taxon>
        <taxon>Brachyura</taxon>
        <taxon>Eubrachyura</taxon>
        <taxon>Portunoidea</taxon>
        <taxon>Portunidae</taxon>
        <taxon>Portuninae</taxon>
        <taxon>Portunus</taxon>
    </lineage>
</organism>
<sequence length="88" mass="10042">MYNLINLPTSTPNTPSPTPVMICMWRRNALRLDVVARNTSYGHIKWPVSGKLITLQYHEFMRQWSGIPAANQRAELRSLFVRGKGTAN</sequence>
<protein>
    <submittedName>
        <fullName evidence="1">Uncharacterized protein</fullName>
    </submittedName>
</protein>
<dbReference type="EMBL" id="VSRR010109583">
    <property type="protein sequence ID" value="MPC97352.1"/>
    <property type="molecule type" value="Genomic_DNA"/>
</dbReference>
<keyword evidence="2" id="KW-1185">Reference proteome</keyword>
<comment type="caution">
    <text evidence="1">The sequence shown here is derived from an EMBL/GenBank/DDBJ whole genome shotgun (WGS) entry which is preliminary data.</text>
</comment>
<evidence type="ECO:0000313" key="2">
    <source>
        <dbReference type="Proteomes" id="UP000324222"/>
    </source>
</evidence>
<accession>A0A5B7JMM3</accession>
<reference evidence="1 2" key="1">
    <citation type="submission" date="2019-05" db="EMBL/GenBank/DDBJ databases">
        <title>Another draft genome of Portunus trituberculatus and its Hox gene families provides insights of decapod evolution.</title>
        <authorList>
            <person name="Jeong J.-H."/>
            <person name="Song I."/>
            <person name="Kim S."/>
            <person name="Choi T."/>
            <person name="Kim D."/>
            <person name="Ryu S."/>
            <person name="Kim W."/>
        </authorList>
    </citation>
    <scope>NUCLEOTIDE SEQUENCE [LARGE SCALE GENOMIC DNA]</scope>
    <source>
        <tissue evidence="1">Muscle</tissue>
    </source>
</reference>
<proteinExistence type="predicted"/>
<evidence type="ECO:0000313" key="1">
    <source>
        <dbReference type="EMBL" id="MPC97352.1"/>
    </source>
</evidence>
<gene>
    <name evidence="1" type="ORF">E2C01_092664</name>
</gene>
<dbReference type="Proteomes" id="UP000324222">
    <property type="component" value="Unassembled WGS sequence"/>
</dbReference>
<dbReference type="AlphaFoldDB" id="A0A5B7JMM3"/>
<name>A0A5B7JMM3_PORTR</name>